<keyword evidence="2" id="KW-1185">Reference proteome</keyword>
<evidence type="ECO:0000313" key="2">
    <source>
        <dbReference type="Proteomes" id="UP000814140"/>
    </source>
</evidence>
<comment type="caution">
    <text evidence="1">The sequence shown here is derived from an EMBL/GenBank/DDBJ whole genome shotgun (WGS) entry which is preliminary data.</text>
</comment>
<dbReference type="Proteomes" id="UP000814140">
    <property type="component" value="Unassembled WGS sequence"/>
</dbReference>
<gene>
    <name evidence="1" type="ORF">BV25DRAFT_1819465</name>
</gene>
<protein>
    <submittedName>
        <fullName evidence="1">Uncharacterized protein</fullName>
    </submittedName>
</protein>
<dbReference type="EMBL" id="MU277190">
    <property type="protein sequence ID" value="KAI0067171.1"/>
    <property type="molecule type" value="Genomic_DNA"/>
</dbReference>
<evidence type="ECO:0000313" key="1">
    <source>
        <dbReference type="EMBL" id="KAI0067171.1"/>
    </source>
</evidence>
<reference evidence="1" key="1">
    <citation type="submission" date="2021-03" db="EMBL/GenBank/DDBJ databases">
        <authorList>
            <consortium name="DOE Joint Genome Institute"/>
            <person name="Ahrendt S."/>
            <person name="Looney B.P."/>
            <person name="Miyauchi S."/>
            <person name="Morin E."/>
            <person name="Drula E."/>
            <person name="Courty P.E."/>
            <person name="Chicoki N."/>
            <person name="Fauchery L."/>
            <person name="Kohler A."/>
            <person name="Kuo A."/>
            <person name="Labutti K."/>
            <person name="Pangilinan J."/>
            <person name="Lipzen A."/>
            <person name="Riley R."/>
            <person name="Andreopoulos W."/>
            <person name="He G."/>
            <person name="Johnson J."/>
            <person name="Barry K.W."/>
            <person name="Grigoriev I.V."/>
            <person name="Nagy L."/>
            <person name="Hibbett D."/>
            <person name="Henrissat B."/>
            <person name="Matheny P.B."/>
            <person name="Labbe J."/>
            <person name="Martin F."/>
        </authorList>
    </citation>
    <scope>NUCLEOTIDE SEQUENCE</scope>
    <source>
        <strain evidence="1">HHB10654</strain>
    </source>
</reference>
<reference evidence="1" key="2">
    <citation type="journal article" date="2022" name="New Phytol.">
        <title>Evolutionary transition to the ectomycorrhizal habit in the genomes of a hyperdiverse lineage of mushroom-forming fungi.</title>
        <authorList>
            <person name="Looney B."/>
            <person name="Miyauchi S."/>
            <person name="Morin E."/>
            <person name="Drula E."/>
            <person name="Courty P.E."/>
            <person name="Kohler A."/>
            <person name="Kuo A."/>
            <person name="LaButti K."/>
            <person name="Pangilinan J."/>
            <person name="Lipzen A."/>
            <person name="Riley R."/>
            <person name="Andreopoulos W."/>
            <person name="He G."/>
            <person name="Johnson J."/>
            <person name="Nolan M."/>
            <person name="Tritt A."/>
            <person name="Barry K.W."/>
            <person name="Grigoriev I.V."/>
            <person name="Nagy L.G."/>
            <person name="Hibbett D."/>
            <person name="Henrissat B."/>
            <person name="Matheny P.B."/>
            <person name="Labbe J."/>
            <person name="Martin F.M."/>
        </authorList>
    </citation>
    <scope>NUCLEOTIDE SEQUENCE</scope>
    <source>
        <strain evidence="1">HHB10654</strain>
    </source>
</reference>
<accession>A0ACB8TFD8</accession>
<proteinExistence type="predicted"/>
<name>A0ACB8TFD8_9AGAM</name>
<organism evidence="1 2">
    <name type="scientific">Artomyces pyxidatus</name>
    <dbReference type="NCBI Taxonomy" id="48021"/>
    <lineage>
        <taxon>Eukaryota</taxon>
        <taxon>Fungi</taxon>
        <taxon>Dikarya</taxon>
        <taxon>Basidiomycota</taxon>
        <taxon>Agaricomycotina</taxon>
        <taxon>Agaricomycetes</taxon>
        <taxon>Russulales</taxon>
        <taxon>Auriscalpiaceae</taxon>
        <taxon>Artomyces</taxon>
    </lineage>
</organism>
<sequence length="1330" mass="146219">MDTPHLQIPRLRLSRQGHSPSEESQNTPTAGPSRLAHDDQEDMDSTPRMPLNSFPSPQATSSPNPTDDTPVSRLRALLSRVPNTSQSQLLHERVPSLASDLESDFDPPPKWNTTNGSMARENLKGIFSHALRESGDTPRKYGRRNSIDASEVEDSPRVQRVAQERSKNKGKRKSLSDEESSKNPHTFSSHAANMEALRNRLLGTQNVTDTADTSDDLADTSNDTATLLHQMNGSSSAMQSVQFPSNYQNESNLLEQDSEMQRAMGATDSFEGESSRPSFPPPLLFKAPVLAARPRSTLFRAESLTETNLSSNASRRNMALVARRDSEDPSSRPSSSADSPRPPGTPHRDSYHYHRASHSQTGSPLPEPSRSRRGSVVSLRSVDSDLSSRPSSIGSNAEYHERLKDGEKERQHERERAWNKPAASRSSSSLSLHHSNGRPHTHSHPTRPDSAQSLLTPDRNSFSRQSSRSTSPNGSTHSRDTEPEEEVVVVHERERNWNAPHPKWSHGRPVSPMPSSSLSHSRVRTQSLGGHSPQTPPLARPPAGRIKKSPSQTSLNVPPHPVSPSPHSRHHDSRSMKHSPRAPSPLPPNSGKVNGKASSTVPGFTSHFGWHFPRNRAQLPPLELDQSSPERPSSPAQRPSSRSSISSTSSVASRPSHIPVRSPGKVPKVESSKNGEASRYTKGHKRATTEFTEANGAVPPKIHLEAEPDSESSSIANGDADSLQESDVDMQDVVTPVIRPIVIPPPEDVHPSSPPSPERRQAVNDLARLQKALESSPSKSSPPASPRLSTPPPKMEPMLDLVTPPRRSSFSSSKLEFQTPSPPKGLPELPGPPSSSDDDELDDADRTPVLQNGAMSADLSNMKTPRPPGAWAATPAPVRQQVPETPAPSSSVQSRGRSNSLPQPTAADDLPLENGDAKTPVLALTRANTLPTRTPAPPGAWLMTPGTLRRKSLMKVRFENATSDSARSENGDVDASLPDEVKTEHPRADWEASPSKVPDFDLSLSEPSFNGVAESSPVPASGLNHGEENPFAPRSESPKTPSETPRRKLRKSPSIRLVDEYGRDQDEKPVTPARKEVSMSMRMPGGTLVTPRNKSAVRMLDAMGREVEEASEQNDSEDTVTQGRISRAEALARVRKAVSDLQEGLSSVDHSDDLAFDEARMGELHDLSRNARDARSKLSSSLKQAQSAQASFRYGSLKESMRKSRFMPNFLPEPRLSWNSSLFWCIFFMQFVLFLAMYRMSKQHAKNQFLTTYYDPFYAELHLHPTKREMNYDANLFAFVRRASYADSAMPESLLSLWHDVFNTVAGWQRQAWETWGERPQALGGTWPPT</sequence>